<evidence type="ECO:0000313" key="2">
    <source>
        <dbReference type="Ensembl" id="ENSSFOP00015017118.1"/>
    </source>
</evidence>
<name>A0A8C9RNE7_SCLFO</name>
<evidence type="ECO:0000259" key="1">
    <source>
        <dbReference type="Pfam" id="PF02893"/>
    </source>
</evidence>
<keyword evidence="3" id="KW-1185">Reference proteome</keyword>
<organism evidence="2 3">
    <name type="scientific">Scleropages formosus</name>
    <name type="common">Asian bonytongue</name>
    <name type="synonym">Osteoglossum formosum</name>
    <dbReference type="NCBI Taxonomy" id="113540"/>
    <lineage>
        <taxon>Eukaryota</taxon>
        <taxon>Metazoa</taxon>
        <taxon>Chordata</taxon>
        <taxon>Craniata</taxon>
        <taxon>Vertebrata</taxon>
        <taxon>Euteleostomi</taxon>
        <taxon>Actinopterygii</taxon>
        <taxon>Neopterygii</taxon>
        <taxon>Teleostei</taxon>
        <taxon>Osteoglossocephala</taxon>
        <taxon>Osteoglossomorpha</taxon>
        <taxon>Osteoglossiformes</taxon>
        <taxon>Osteoglossidae</taxon>
        <taxon>Scleropages</taxon>
    </lineage>
</organism>
<dbReference type="AlphaFoldDB" id="A0A8C9RNE7"/>
<dbReference type="Proteomes" id="UP000694397">
    <property type="component" value="Chromosome 20"/>
</dbReference>
<dbReference type="GO" id="GO:0003713">
    <property type="term" value="F:transcription coactivator activity"/>
    <property type="evidence" value="ECO:0007669"/>
    <property type="project" value="InterPro"/>
</dbReference>
<reference evidence="2" key="3">
    <citation type="submission" date="2025-09" db="UniProtKB">
        <authorList>
            <consortium name="Ensembl"/>
        </authorList>
    </citation>
    <scope>IDENTIFICATION</scope>
</reference>
<dbReference type="RefSeq" id="XP_018617601.1">
    <property type="nucleotide sequence ID" value="XM_018762085.1"/>
</dbReference>
<gene>
    <name evidence="2" type="primary">LOC108940139</name>
</gene>
<dbReference type="GeneTree" id="ENSGT00530000063718"/>
<dbReference type="GO" id="GO:0005634">
    <property type="term" value="C:nucleus"/>
    <property type="evidence" value="ECO:0007669"/>
    <property type="project" value="TreeGrafter"/>
</dbReference>
<dbReference type="InterPro" id="IPR004182">
    <property type="entry name" value="GRAM"/>
</dbReference>
<dbReference type="Pfam" id="PF02893">
    <property type="entry name" value="GRAM"/>
    <property type="match status" value="1"/>
</dbReference>
<feature type="domain" description="GRAM" evidence="1">
    <location>
        <begin position="39"/>
        <end position="131"/>
    </location>
</feature>
<reference evidence="2" key="2">
    <citation type="submission" date="2025-08" db="UniProtKB">
        <authorList>
            <consortium name="Ensembl"/>
        </authorList>
    </citation>
    <scope>IDENTIFICATION</scope>
</reference>
<reference evidence="2 3" key="1">
    <citation type="submission" date="2019-04" db="EMBL/GenBank/DDBJ databases">
        <authorList>
            <consortium name="Wellcome Sanger Institute Data Sharing"/>
        </authorList>
    </citation>
    <scope>NUCLEOTIDE SEQUENCE [LARGE SCALE GENOMIC DNA]</scope>
</reference>
<dbReference type="OrthoDB" id="1259151at2759"/>
<dbReference type="Ensembl" id="ENSSFOT00015017313.2">
    <property type="protein sequence ID" value="ENSSFOP00015017118.1"/>
    <property type="gene ID" value="ENSSFOG00015011024.2"/>
</dbReference>
<dbReference type="CDD" id="cd13214">
    <property type="entry name" value="PH-GRAM_WBP2"/>
    <property type="match status" value="1"/>
</dbReference>
<accession>A0A8C9RNE7</accession>
<dbReference type="InterPro" id="IPR044852">
    <property type="entry name" value="WBP2-like"/>
</dbReference>
<dbReference type="GO" id="GO:0031490">
    <property type="term" value="F:chromatin DNA binding"/>
    <property type="evidence" value="ECO:0007669"/>
    <property type="project" value="TreeGrafter"/>
</dbReference>
<sequence length="272" mass="29054">MTLNRNHSQNGGVLINSGESVLNECKNVELSFSDVTNRTELLRGTKKGTVYLTPYRMVFVSSNTKDILGSMMFPYYLMKGCSIEQPVFSANYIKGTISAEPGGGWEGQATFKLAFPTGGAIELGQNLFKLASNASRGQPVQSGGPSFGYPSPGVMNGFGLSPTPHNYPYGQPPQNNSFYQVPPQPPGNMGYLYPTAPPAPGVYPSAPTAPAYMPPPPPYPGPPQGWAAPTPGPADAAGSAYYNPNNPHNVYMPMEQPPPYAPCAPYPDKKNN</sequence>
<evidence type="ECO:0000313" key="3">
    <source>
        <dbReference type="Proteomes" id="UP000694397"/>
    </source>
</evidence>
<dbReference type="KEGG" id="sfm:108940139"/>
<proteinExistence type="predicted"/>
<dbReference type="PANTHER" id="PTHR31606:SF2">
    <property type="entry name" value="POSTACROSOMAL SHEATH WW DOMAIN-BINDING PROTEIN"/>
    <property type="match status" value="1"/>
</dbReference>
<dbReference type="SUPFAM" id="SSF50729">
    <property type="entry name" value="PH domain-like"/>
    <property type="match status" value="1"/>
</dbReference>
<protein>
    <submittedName>
        <fullName evidence="2">WBP2 N-terminal like</fullName>
    </submittedName>
</protein>
<dbReference type="PANTHER" id="PTHR31606">
    <property type="entry name" value="WW DOMAIN BINDING PROTEIN 2, ISOFORM E"/>
    <property type="match status" value="1"/>
</dbReference>
<dbReference type="GeneID" id="108940139"/>